<evidence type="ECO:0000256" key="1">
    <source>
        <dbReference type="ARBA" id="ARBA00023015"/>
    </source>
</evidence>
<dbReference type="Gene3D" id="1.10.10.60">
    <property type="entry name" value="Homeodomain-like"/>
    <property type="match status" value="1"/>
</dbReference>
<gene>
    <name evidence="5" type="ORF">RL72_01206</name>
</gene>
<evidence type="ECO:0000256" key="3">
    <source>
        <dbReference type="ARBA" id="ARBA00023163"/>
    </source>
</evidence>
<organism evidence="5 6">
    <name type="scientific">Microbacterium azadirachtae</name>
    <dbReference type="NCBI Taxonomy" id="582680"/>
    <lineage>
        <taxon>Bacteria</taxon>
        <taxon>Bacillati</taxon>
        <taxon>Actinomycetota</taxon>
        <taxon>Actinomycetes</taxon>
        <taxon>Micrococcales</taxon>
        <taxon>Microbacteriaceae</taxon>
        <taxon>Microbacterium</taxon>
    </lineage>
</organism>
<sequence length="269" mass="28188">MTAVSTGPATQVVERTFGDIRIRSTRATGGVLSLTAGAGMLSVHGVRRGRVAVRGGSSPFEITQNGALLMSDSSAMAAVLRPSDLVSITLALPPGETVSPGVRVAAGGETLLSGVIAFAAEVVLAVDREAMGVPHPHIELLIRDMVARLLTVEAVQEAPNPMRRALSVILRMHADPALSSRRIAEAVNLSVRQLERQFHAQGTTIAREVRHARLDAAVRLLSEDPTGTSSIDEIAHRVGFSGGSPLARAMVREGLPAPSVVRMGVRLAG</sequence>
<dbReference type="EMBL" id="JYIT01000067">
    <property type="protein sequence ID" value="KJL25997.1"/>
    <property type="molecule type" value="Genomic_DNA"/>
</dbReference>
<proteinExistence type="predicted"/>
<feature type="domain" description="HTH araC/xylS-type" evidence="4">
    <location>
        <begin position="163"/>
        <end position="264"/>
    </location>
</feature>
<dbReference type="SMART" id="SM00342">
    <property type="entry name" value="HTH_ARAC"/>
    <property type="match status" value="1"/>
</dbReference>
<evidence type="ECO:0000256" key="2">
    <source>
        <dbReference type="ARBA" id="ARBA00023125"/>
    </source>
</evidence>
<dbReference type="InterPro" id="IPR050204">
    <property type="entry name" value="AraC_XylS_family_regulators"/>
</dbReference>
<reference evidence="5 6" key="1">
    <citation type="submission" date="2015-02" db="EMBL/GenBank/DDBJ databases">
        <title>Draft genome sequences of ten Microbacterium spp. with emphasis on heavy metal contaminated environments.</title>
        <authorList>
            <person name="Corretto E."/>
        </authorList>
    </citation>
    <scope>NUCLEOTIDE SEQUENCE [LARGE SCALE GENOMIC DNA]</scope>
    <source>
        <strain evidence="5 6">DSM 23848</strain>
    </source>
</reference>
<dbReference type="OrthoDB" id="5062482at2"/>
<dbReference type="RefSeq" id="WP_045249927.1">
    <property type="nucleotide sequence ID" value="NZ_FNGQ01000008.1"/>
</dbReference>
<evidence type="ECO:0000259" key="4">
    <source>
        <dbReference type="PROSITE" id="PS01124"/>
    </source>
</evidence>
<dbReference type="Pfam" id="PF12833">
    <property type="entry name" value="HTH_18"/>
    <property type="match status" value="1"/>
</dbReference>
<keyword evidence="1" id="KW-0805">Transcription regulation</keyword>
<name>A0A0F0KYM8_9MICO</name>
<comment type="caution">
    <text evidence="5">The sequence shown here is derived from an EMBL/GenBank/DDBJ whole genome shotgun (WGS) entry which is preliminary data.</text>
</comment>
<dbReference type="GO" id="GO:0043565">
    <property type="term" value="F:sequence-specific DNA binding"/>
    <property type="evidence" value="ECO:0007669"/>
    <property type="project" value="InterPro"/>
</dbReference>
<keyword evidence="6" id="KW-1185">Reference proteome</keyword>
<dbReference type="AlphaFoldDB" id="A0A0F0KYM8"/>
<keyword evidence="3" id="KW-0804">Transcription</keyword>
<dbReference type="PROSITE" id="PS01124">
    <property type="entry name" value="HTH_ARAC_FAMILY_2"/>
    <property type="match status" value="1"/>
</dbReference>
<keyword evidence="2 5" id="KW-0238">DNA-binding</keyword>
<dbReference type="PANTHER" id="PTHR46796:SF13">
    <property type="entry name" value="HTH-TYPE TRANSCRIPTIONAL ACTIVATOR RHAS"/>
    <property type="match status" value="1"/>
</dbReference>
<dbReference type="PANTHER" id="PTHR46796">
    <property type="entry name" value="HTH-TYPE TRANSCRIPTIONAL ACTIVATOR RHAS-RELATED"/>
    <property type="match status" value="1"/>
</dbReference>
<dbReference type="Proteomes" id="UP000033448">
    <property type="component" value="Unassembled WGS sequence"/>
</dbReference>
<protein>
    <submittedName>
        <fullName evidence="5">DNA-binding transcriptional activator FeaR</fullName>
    </submittedName>
</protein>
<accession>A0A0F0KYM8</accession>
<dbReference type="PATRIC" id="fig|582680.7.peg.1243"/>
<dbReference type="GO" id="GO:0003700">
    <property type="term" value="F:DNA-binding transcription factor activity"/>
    <property type="evidence" value="ECO:0007669"/>
    <property type="project" value="InterPro"/>
</dbReference>
<evidence type="ECO:0000313" key="5">
    <source>
        <dbReference type="EMBL" id="KJL25997.1"/>
    </source>
</evidence>
<dbReference type="InterPro" id="IPR018060">
    <property type="entry name" value="HTH_AraC"/>
</dbReference>
<evidence type="ECO:0000313" key="6">
    <source>
        <dbReference type="Proteomes" id="UP000033448"/>
    </source>
</evidence>